<feature type="domain" description="OLD protein-like TOPRIM" evidence="2">
    <location>
        <begin position="457"/>
        <end position="521"/>
    </location>
</feature>
<dbReference type="Gene3D" id="3.40.50.300">
    <property type="entry name" value="P-loop containing nucleotide triphosphate hydrolases"/>
    <property type="match status" value="2"/>
</dbReference>
<dbReference type="InterPro" id="IPR027417">
    <property type="entry name" value="P-loop_NTPase"/>
</dbReference>
<dbReference type="InterPro" id="IPR041685">
    <property type="entry name" value="AAA_GajA/Old/RecF-like"/>
</dbReference>
<dbReference type="CDD" id="cd01026">
    <property type="entry name" value="TOPRIM_OLD"/>
    <property type="match status" value="1"/>
</dbReference>
<dbReference type="Proteomes" id="UP000524492">
    <property type="component" value="Unassembled WGS sequence"/>
</dbReference>
<dbReference type="EMBL" id="JACIFV010000006">
    <property type="protein sequence ID" value="MBB4192212.1"/>
    <property type="molecule type" value="Genomic_DNA"/>
</dbReference>
<comment type="caution">
    <text evidence="3">The sequence shown here is derived from an EMBL/GenBank/DDBJ whole genome shotgun (WGS) entry which is preliminary data.</text>
</comment>
<keyword evidence="4" id="KW-1185">Reference proteome</keyword>
<proteinExistence type="predicted"/>
<name>A0A7W6Q9U4_9HYPH</name>
<reference evidence="3 4" key="1">
    <citation type="submission" date="2020-08" db="EMBL/GenBank/DDBJ databases">
        <title>Genomic Encyclopedia of Type Strains, Phase IV (KMG-V): Genome sequencing to study the core and pangenomes of soil and plant-associated prokaryotes.</title>
        <authorList>
            <person name="Whitman W."/>
        </authorList>
    </citation>
    <scope>NUCLEOTIDE SEQUENCE [LARGE SCALE GENOMIC DNA]</scope>
    <source>
        <strain evidence="3 4">SEMIA 4074</strain>
    </source>
</reference>
<dbReference type="Pfam" id="PF13175">
    <property type="entry name" value="AAA_15"/>
    <property type="match status" value="1"/>
</dbReference>
<accession>A0A7W6Q9U4</accession>
<feature type="domain" description="Endonuclease GajA/Old nuclease/RecF-like AAA" evidence="1">
    <location>
        <begin position="25"/>
        <end position="411"/>
    </location>
</feature>
<dbReference type="PANTHER" id="PTHR43581">
    <property type="entry name" value="ATP/GTP PHOSPHATASE"/>
    <property type="match status" value="1"/>
</dbReference>
<protein>
    <submittedName>
        <fullName evidence="3">Putative ATPase</fullName>
    </submittedName>
</protein>
<organism evidence="3 4">
    <name type="scientific">Rhizobium aethiopicum</name>
    <dbReference type="NCBI Taxonomy" id="1138170"/>
    <lineage>
        <taxon>Bacteria</taxon>
        <taxon>Pseudomonadati</taxon>
        <taxon>Pseudomonadota</taxon>
        <taxon>Alphaproteobacteria</taxon>
        <taxon>Hyphomicrobiales</taxon>
        <taxon>Rhizobiaceae</taxon>
        <taxon>Rhizobium/Agrobacterium group</taxon>
        <taxon>Rhizobium</taxon>
    </lineage>
</organism>
<dbReference type="RefSeq" id="WP_184456006.1">
    <property type="nucleotide sequence ID" value="NZ_JACIFV010000006.1"/>
</dbReference>
<dbReference type="SUPFAM" id="SSF52540">
    <property type="entry name" value="P-loop containing nucleoside triphosphate hydrolases"/>
    <property type="match status" value="1"/>
</dbReference>
<dbReference type="InterPro" id="IPR034139">
    <property type="entry name" value="TOPRIM_OLD"/>
</dbReference>
<evidence type="ECO:0000313" key="3">
    <source>
        <dbReference type="EMBL" id="MBB4192212.1"/>
    </source>
</evidence>
<dbReference type="Pfam" id="PF20469">
    <property type="entry name" value="OLD-like_TOPRIM"/>
    <property type="match status" value="1"/>
</dbReference>
<dbReference type="AlphaFoldDB" id="A0A7W6Q9U4"/>
<evidence type="ECO:0000259" key="1">
    <source>
        <dbReference type="Pfam" id="PF13175"/>
    </source>
</evidence>
<evidence type="ECO:0000313" key="4">
    <source>
        <dbReference type="Proteomes" id="UP000524492"/>
    </source>
</evidence>
<dbReference type="PANTHER" id="PTHR43581:SF4">
    <property type="entry name" value="ATP_GTP PHOSPHATASE"/>
    <property type="match status" value="1"/>
</dbReference>
<evidence type="ECO:0000259" key="2">
    <source>
        <dbReference type="Pfam" id="PF20469"/>
    </source>
</evidence>
<sequence>MRIDYLQISNVLSFPYRADVSQADKLEFDDGLNIIIGENGSGKSTALEVVNFLFRRVIYRQFSFNRELFGRRLTLVMNDRQQVLQPANHTDINGFRLDANWDSEDQEQRIRIAVRLDDIDRQNIRNIRAHLAELTETLGSYSTYKVINAAGEERDTYVIDVILNRAANNFSVQLQGGEHDFGFTYLTDYHFFREAISLQNALMGGEPIPPLYESFTLISSYRNYHAFQPSISLSSASASQQIQDIRNQDFNRSLNATDRHEPPVFALVRLQVAERHFHLISQAKDLAQCEQEANDLPFVRSVNERLRVVNLRCQIKLLDQRTWQYSFEFYDTRRNKPIGDINSLSAGQKAIIHLVLEAYGRGELKGGVVIIDEPEIHLHYQFQHEYLQVLRELNRTQNCQYILVTHSESLINSSTINSVRRFALNANGQTSIFSPTLSADEKSLIRILDNSRSTYAFFSKKVVLVEGDTDRYFFRALLQERYRLLEQEIAVLHVGGKRELPKWYSLFSSFGLRVYAISDFDYIVNLHYPADNGVPLRTDEQIAAFKRTHVDWERHIDASAAGGTFVLREGDLETYLGIGKDLSHVIEFCQNGLQVFLSDDTSGKSREIRSIIDAIVN</sequence>
<gene>
    <name evidence="3" type="ORF">GGD53_002369</name>
</gene>
<dbReference type="InterPro" id="IPR051396">
    <property type="entry name" value="Bact_Antivir_Def_Nuclease"/>
</dbReference>